<name>E9SGM2_RUMAL</name>
<proteinExistence type="predicted"/>
<protein>
    <submittedName>
        <fullName evidence="1">Uncharacterized protein</fullName>
    </submittedName>
</protein>
<evidence type="ECO:0000313" key="1">
    <source>
        <dbReference type="EMBL" id="EGC01542.1"/>
    </source>
</evidence>
<dbReference type="Proteomes" id="UP000004259">
    <property type="component" value="Unassembled WGS sequence"/>
</dbReference>
<gene>
    <name evidence="1" type="ORF">CUS_5698</name>
</gene>
<dbReference type="EMBL" id="ADKM02000128">
    <property type="protein sequence ID" value="EGC01542.1"/>
    <property type="molecule type" value="Genomic_DNA"/>
</dbReference>
<comment type="caution">
    <text evidence="1">The sequence shown here is derived from an EMBL/GenBank/DDBJ whole genome shotgun (WGS) entry which is preliminary data.</text>
</comment>
<dbReference type="AlphaFoldDB" id="E9SGM2"/>
<evidence type="ECO:0000313" key="2">
    <source>
        <dbReference type="Proteomes" id="UP000004259"/>
    </source>
</evidence>
<sequence>MLNENKVKFKKALAKVIADMRADVQDKLPEVGPADNALNFNLPIIGSDNFVAFLFDNSKDPHVGKYNVVIGVTCNGSNQLEAVHAVTGQTKAQITAFLANENLPNRLCDRLVMASDKLDADK</sequence>
<keyword evidence="2" id="KW-1185">Reference proteome</keyword>
<organism evidence="1 2">
    <name type="scientific">Ruminococcus albus 8</name>
    <dbReference type="NCBI Taxonomy" id="246199"/>
    <lineage>
        <taxon>Bacteria</taxon>
        <taxon>Bacillati</taxon>
        <taxon>Bacillota</taxon>
        <taxon>Clostridia</taxon>
        <taxon>Eubacteriales</taxon>
        <taxon>Oscillospiraceae</taxon>
        <taxon>Ruminococcus</taxon>
    </lineage>
</organism>
<reference evidence="1 2" key="1">
    <citation type="submission" date="2011-02" db="EMBL/GenBank/DDBJ databases">
        <authorList>
            <person name="Nelson K.E."/>
            <person name="Sutton G."/>
            <person name="Torralba M."/>
            <person name="Durkin S."/>
            <person name="Harkins D."/>
            <person name="Montgomery R."/>
            <person name="Ziemer C."/>
            <person name="Klaassens E."/>
            <person name="Ocuiv P."/>
            <person name="Morrison M."/>
        </authorList>
    </citation>
    <scope>NUCLEOTIDE SEQUENCE [LARGE SCALE GENOMIC DNA]</scope>
    <source>
        <strain evidence="1 2">8</strain>
    </source>
</reference>
<dbReference type="STRING" id="246199.CUS_5698"/>
<accession>E9SGM2</accession>
<dbReference type="RefSeq" id="WP_004167501.1">
    <property type="nucleotide sequence ID" value="NZ_ADKM02000128.1"/>
</dbReference>